<dbReference type="InterPro" id="IPR045004">
    <property type="entry name" value="ECH_dom"/>
</dbReference>
<dbReference type="EMBL" id="LN609302">
    <property type="protein sequence ID" value="CEF54802.1"/>
    <property type="molecule type" value="Genomic_DNA"/>
</dbReference>
<evidence type="ECO:0000256" key="2">
    <source>
        <dbReference type="ARBA" id="ARBA00011915"/>
    </source>
</evidence>
<feature type="domain" description="Enoyl-CoA hydratase/isomerase" evidence="4">
    <location>
        <begin position="21"/>
        <end position="336"/>
    </location>
</feature>
<evidence type="ECO:0000313" key="7">
    <source>
        <dbReference type="Proteomes" id="UP000068250"/>
    </source>
</evidence>
<dbReference type="AlphaFoldDB" id="A0A0U5F450"/>
<gene>
    <name evidence="5" type="ORF">AGA_987</name>
    <name evidence="6" type="ORF">GOB80_07730</name>
</gene>
<dbReference type="STRING" id="431306.AGA_987"/>
<accession>A0A0U5F450</accession>
<proteinExistence type="predicted"/>
<dbReference type="PATRIC" id="fig|431306.5.peg.992"/>
<sequence>MIEDALSGTACVRTARRGHLGCITLDKPKRLNAVDLEMATGIERALQAWRHDPAVHVVLIESSTPRAFCAGGDLKAIRDALLAQGPDAAFDLMNRVYQTMLHIAQYAKPVVSFMDGIAMGGGVGLGAHARYRVVTERSIVAMPETSIGLVPDAGGSWLLSRAPGGAGLRLALTGGRMNGVEAVSMGFADHIVPSDSLDDLRGLLALRPVEDVFALIRPWAVPTDACTLGEYDTSVSLEQIVRGLESSDNSTAKADLQDISRACPTSIFAAWYGWQASRRASSLQEAFAIEGRLVRYMLGRADFIEGVRARLVDRDNAPLWQPAMLAAVDVAALETVLVA</sequence>
<reference evidence="6 8" key="3">
    <citation type="journal article" date="2020" name="Int. J. Syst. Evol. Microbiol.">
        <title>Novel acetic acid bacteria from cider fermentations: Acetobacter conturbans sp. nov. and Acetobacter fallax sp. nov.</title>
        <authorList>
            <person name="Sombolestani A.S."/>
            <person name="Cleenwerck I."/>
            <person name="Cnockaert M."/>
            <person name="Borremans W."/>
            <person name="Wieme A.D."/>
            <person name="De Vuyst L."/>
            <person name="Vandamme P."/>
        </authorList>
    </citation>
    <scope>NUCLEOTIDE SEQUENCE [LARGE SCALE GENOMIC DNA]</scope>
    <source>
        <strain evidence="6 8">LMG 23848</strain>
    </source>
</reference>
<dbReference type="GO" id="GO:0006574">
    <property type="term" value="P:L-valine catabolic process"/>
    <property type="evidence" value="ECO:0007669"/>
    <property type="project" value="TreeGrafter"/>
</dbReference>
<reference evidence="7" key="2">
    <citation type="submission" date="2014-09" db="EMBL/GenBank/DDBJ databases">
        <authorList>
            <person name="Illeghems K.G."/>
        </authorList>
    </citation>
    <scope>NUCLEOTIDE SEQUENCE [LARGE SCALE GENOMIC DNA]</scope>
    <source>
        <strain evidence="7">LMG 23848T</strain>
    </source>
</reference>
<dbReference type="EMBL" id="WOTE01000003">
    <property type="protein sequence ID" value="NHO39576.1"/>
    <property type="molecule type" value="Genomic_DNA"/>
</dbReference>
<dbReference type="InterPro" id="IPR032259">
    <property type="entry name" value="HIBYL-CoA-H"/>
</dbReference>
<evidence type="ECO:0000313" key="6">
    <source>
        <dbReference type="EMBL" id="NHO39576.1"/>
    </source>
</evidence>
<name>A0A0U5F450_9PROT</name>
<dbReference type="OrthoDB" id="9790967at2"/>
<keyword evidence="3" id="KW-0378">Hydrolase</keyword>
<dbReference type="GO" id="GO:0016829">
    <property type="term" value="F:lyase activity"/>
    <property type="evidence" value="ECO:0007669"/>
    <property type="project" value="UniProtKB-KW"/>
</dbReference>
<keyword evidence="5" id="KW-0456">Lyase</keyword>
<dbReference type="EC" id="3.1.2.4" evidence="2"/>
<evidence type="ECO:0000256" key="1">
    <source>
        <dbReference type="ARBA" id="ARBA00001709"/>
    </source>
</evidence>
<keyword evidence="8" id="KW-1185">Reference proteome</keyword>
<dbReference type="Proteomes" id="UP000068250">
    <property type="component" value="Chromosome I"/>
</dbReference>
<evidence type="ECO:0000313" key="8">
    <source>
        <dbReference type="Proteomes" id="UP000657200"/>
    </source>
</evidence>
<dbReference type="RefSeq" id="WP_059023208.1">
    <property type="nucleotide sequence ID" value="NZ_LN609302.1"/>
</dbReference>
<dbReference type="Proteomes" id="UP000657200">
    <property type="component" value="Unassembled WGS sequence"/>
</dbReference>
<evidence type="ECO:0000256" key="3">
    <source>
        <dbReference type="ARBA" id="ARBA00022801"/>
    </source>
</evidence>
<comment type="catalytic activity">
    <reaction evidence="1">
        <text>3-hydroxy-2-methylpropanoyl-CoA + H2O = 3-hydroxy-2-methylpropanoate + CoA + H(+)</text>
        <dbReference type="Rhea" id="RHEA:20888"/>
        <dbReference type="ChEBI" id="CHEBI:11805"/>
        <dbReference type="ChEBI" id="CHEBI:15377"/>
        <dbReference type="ChEBI" id="CHEBI:15378"/>
        <dbReference type="ChEBI" id="CHEBI:57287"/>
        <dbReference type="ChEBI" id="CHEBI:57340"/>
        <dbReference type="EC" id="3.1.2.4"/>
    </reaction>
</comment>
<dbReference type="PANTHER" id="PTHR43176">
    <property type="entry name" value="3-HYDROXYISOBUTYRYL-COA HYDROLASE-RELATED"/>
    <property type="match status" value="1"/>
</dbReference>
<dbReference type="CDD" id="cd06558">
    <property type="entry name" value="crotonase-like"/>
    <property type="match status" value="1"/>
</dbReference>
<dbReference type="Pfam" id="PF16113">
    <property type="entry name" value="ECH_2"/>
    <property type="match status" value="1"/>
</dbReference>
<evidence type="ECO:0000259" key="4">
    <source>
        <dbReference type="Pfam" id="PF16113"/>
    </source>
</evidence>
<dbReference type="SUPFAM" id="SSF52096">
    <property type="entry name" value="ClpP/crotonase"/>
    <property type="match status" value="1"/>
</dbReference>
<organism evidence="5 7">
    <name type="scientific">Acetobacter ghanensis</name>
    <dbReference type="NCBI Taxonomy" id="431306"/>
    <lineage>
        <taxon>Bacteria</taxon>
        <taxon>Pseudomonadati</taxon>
        <taxon>Pseudomonadota</taxon>
        <taxon>Alphaproteobacteria</taxon>
        <taxon>Acetobacterales</taxon>
        <taxon>Acetobacteraceae</taxon>
        <taxon>Acetobacter</taxon>
    </lineage>
</organism>
<dbReference type="NCBIfam" id="NF004127">
    <property type="entry name" value="PRK05617.1"/>
    <property type="match status" value="1"/>
</dbReference>
<protein>
    <recommendedName>
        <fullName evidence="2">3-hydroxyisobutyryl-CoA hydrolase</fullName>
        <ecNumber evidence="2">3.1.2.4</ecNumber>
    </recommendedName>
</protein>
<evidence type="ECO:0000313" key="5">
    <source>
        <dbReference type="EMBL" id="CEF54802.1"/>
    </source>
</evidence>
<dbReference type="Gene3D" id="3.90.226.10">
    <property type="entry name" value="2-enoyl-CoA Hydratase, Chain A, domain 1"/>
    <property type="match status" value="1"/>
</dbReference>
<dbReference type="GO" id="GO:0003860">
    <property type="term" value="F:3-hydroxyisobutyryl-CoA hydrolase activity"/>
    <property type="evidence" value="ECO:0007669"/>
    <property type="project" value="UniProtKB-EC"/>
</dbReference>
<dbReference type="InterPro" id="IPR029045">
    <property type="entry name" value="ClpP/crotonase-like_dom_sf"/>
</dbReference>
<reference evidence="5" key="1">
    <citation type="submission" date="2014-09" db="EMBL/GenBank/DDBJ databases">
        <authorList>
            <person name="Magalhaes I.L.F."/>
            <person name="Oliveira U."/>
            <person name="Santos F.R."/>
            <person name="Vidigal T.H.D.A."/>
            <person name="Brescovit A.D."/>
            <person name="Santos A.J."/>
        </authorList>
    </citation>
    <scope>NUCLEOTIDE SEQUENCE</scope>
    <source>
        <strain evidence="5">LMG 23848T</strain>
    </source>
</reference>
<dbReference type="PANTHER" id="PTHR43176:SF3">
    <property type="entry name" value="3-HYDROXYISOBUTYRYL-COA HYDROLASE, MITOCHONDRIAL"/>
    <property type="match status" value="1"/>
</dbReference>